<name>A0A1G9LIR2_9GAMM</name>
<reference evidence="1 2" key="1">
    <citation type="submission" date="2016-10" db="EMBL/GenBank/DDBJ databases">
        <authorList>
            <person name="de Groot N.N."/>
        </authorList>
    </citation>
    <scope>NUCLEOTIDE SEQUENCE [LARGE SCALE GENOMIC DNA]</scope>
    <source>
        <strain evidence="1 2">DSM 14789</strain>
    </source>
</reference>
<dbReference type="OrthoDB" id="6120820at2"/>
<dbReference type="Proteomes" id="UP000198654">
    <property type="component" value="Unassembled WGS sequence"/>
</dbReference>
<dbReference type="RefSeq" id="WP_089728305.1">
    <property type="nucleotide sequence ID" value="NZ_FNGI01000005.1"/>
</dbReference>
<dbReference type="STRING" id="119000.SAMN05661010_02108"/>
<accession>A0A1G9LIR2</accession>
<dbReference type="EMBL" id="FNGI01000005">
    <property type="protein sequence ID" value="SDL61757.1"/>
    <property type="molecule type" value="Genomic_DNA"/>
</dbReference>
<proteinExistence type="predicted"/>
<dbReference type="AlphaFoldDB" id="A0A1G9LIR2"/>
<evidence type="ECO:0000313" key="1">
    <source>
        <dbReference type="EMBL" id="SDL61757.1"/>
    </source>
</evidence>
<sequence>MEPQSFRLDRRLHELLMQECLSIFTVRQLRDAYYEGLSTPSCSRSELRRYLYQQVLRLKKAGWIVVGEERVKRDQCFHVREKPERLRLKLIDRPFESKPENAENSQPASGPLETPAACSKVAEQLNYRWKEMRLELLASIGEAEQFKMLFQEFPNLEARLNPSYLESRDRSSKLLGQIKALETTMQALTEHSR</sequence>
<protein>
    <submittedName>
        <fullName evidence="1">Uncharacterized protein</fullName>
    </submittedName>
</protein>
<keyword evidence="2" id="KW-1185">Reference proteome</keyword>
<gene>
    <name evidence="1" type="ORF">SAMN05661010_02108</name>
</gene>
<evidence type="ECO:0000313" key="2">
    <source>
        <dbReference type="Proteomes" id="UP000198654"/>
    </source>
</evidence>
<organism evidence="1 2">
    <name type="scientific">Modicisalibacter muralis</name>
    <dbReference type="NCBI Taxonomy" id="119000"/>
    <lineage>
        <taxon>Bacteria</taxon>
        <taxon>Pseudomonadati</taxon>
        <taxon>Pseudomonadota</taxon>
        <taxon>Gammaproteobacteria</taxon>
        <taxon>Oceanospirillales</taxon>
        <taxon>Halomonadaceae</taxon>
        <taxon>Modicisalibacter</taxon>
    </lineage>
</organism>